<dbReference type="Proteomes" id="UP001596043">
    <property type="component" value="Unassembled WGS sequence"/>
</dbReference>
<organism evidence="1 2">
    <name type="scientific">Dokdonia ponticola</name>
    <dbReference type="NCBI Taxonomy" id="2041041"/>
    <lineage>
        <taxon>Bacteria</taxon>
        <taxon>Pseudomonadati</taxon>
        <taxon>Bacteroidota</taxon>
        <taxon>Flavobacteriia</taxon>
        <taxon>Flavobacteriales</taxon>
        <taxon>Flavobacteriaceae</taxon>
        <taxon>Dokdonia</taxon>
    </lineage>
</organism>
<sequence>MKNHSSKAGVALIRSVSDAKSNNQHLIYPPANRTSHFVKITRLKSKEKRNAAMQKAARLYNVFETCAEVRSALPSLYDFSCWLTKHKNELSYTLIKRNIKGTALLTEAQEIFIWENVIYQIVENKSLPVKEALIGLLVANEFLRAITEFGQKNEGYYEDIVFTEEQQHYFEAITYATVVVTKELLYKDTTTAVATQKSQHQQRCIAQCILIQNKIDSYEKVLAELKKINTVYDRDFDQSFQKTLQQQTDIVTTLADEVSQTTSPMIDVISGEEVDKQIKIPTFLVEIKKPIQLQSIVHKVKTATKEVIEKDLIPACKTLLEAVTLLRQSIVYYQKCIEILSSRCM</sequence>
<dbReference type="EMBL" id="JBHSFV010000019">
    <property type="protein sequence ID" value="MFC4636379.1"/>
    <property type="molecule type" value="Genomic_DNA"/>
</dbReference>
<gene>
    <name evidence="1" type="ORF">ACFO3O_20905</name>
</gene>
<protein>
    <submittedName>
        <fullName evidence="1">Uncharacterized protein</fullName>
    </submittedName>
</protein>
<proteinExistence type="predicted"/>
<keyword evidence="2" id="KW-1185">Reference proteome</keyword>
<evidence type="ECO:0000313" key="1">
    <source>
        <dbReference type="EMBL" id="MFC4636379.1"/>
    </source>
</evidence>
<comment type="caution">
    <text evidence="1">The sequence shown here is derived from an EMBL/GenBank/DDBJ whole genome shotgun (WGS) entry which is preliminary data.</text>
</comment>
<dbReference type="RefSeq" id="WP_379982518.1">
    <property type="nucleotide sequence ID" value="NZ_JBHSFV010000019.1"/>
</dbReference>
<evidence type="ECO:0000313" key="2">
    <source>
        <dbReference type="Proteomes" id="UP001596043"/>
    </source>
</evidence>
<accession>A0ABV9I4K6</accession>
<name>A0ABV9I4K6_9FLAO</name>
<reference evidence="2" key="1">
    <citation type="journal article" date="2019" name="Int. J. Syst. Evol. Microbiol.">
        <title>The Global Catalogue of Microorganisms (GCM) 10K type strain sequencing project: providing services to taxonomists for standard genome sequencing and annotation.</title>
        <authorList>
            <consortium name="The Broad Institute Genomics Platform"/>
            <consortium name="The Broad Institute Genome Sequencing Center for Infectious Disease"/>
            <person name="Wu L."/>
            <person name="Ma J."/>
        </authorList>
    </citation>
    <scope>NUCLEOTIDE SEQUENCE [LARGE SCALE GENOMIC DNA]</scope>
    <source>
        <strain evidence="2">YJ-61-S</strain>
    </source>
</reference>